<dbReference type="EMBL" id="JANBUO010001973">
    <property type="protein sequence ID" value="KAJ2796187.1"/>
    <property type="molecule type" value="Genomic_DNA"/>
</dbReference>
<feature type="region of interest" description="Disordered" evidence="1">
    <location>
        <begin position="85"/>
        <end position="110"/>
    </location>
</feature>
<accession>A0A9W8HPG9</accession>
<gene>
    <name evidence="2" type="ORF">H4R20_005614</name>
</gene>
<feature type="region of interest" description="Disordered" evidence="1">
    <location>
        <begin position="1"/>
        <end position="61"/>
    </location>
</feature>
<comment type="caution">
    <text evidence="2">The sequence shown here is derived from an EMBL/GenBank/DDBJ whole genome shotgun (WGS) entry which is preliminary data.</text>
</comment>
<reference evidence="2" key="1">
    <citation type="submission" date="2022-07" db="EMBL/GenBank/DDBJ databases">
        <title>Phylogenomic reconstructions and comparative analyses of Kickxellomycotina fungi.</title>
        <authorList>
            <person name="Reynolds N.K."/>
            <person name="Stajich J.E."/>
            <person name="Barry K."/>
            <person name="Grigoriev I.V."/>
            <person name="Crous P."/>
            <person name="Smith M.E."/>
        </authorList>
    </citation>
    <scope>NUCLEOTIDE SEQUENCE</scope>
    <source>
        <strain evidence="2">NRRL 1565</strain>
    </source>
</reference>
<evidence type="ECO:0000313" key="3">
    <source>
        <dbReference type="Proteomes" id="UP001140094"/>
    </source>
</evidence>
<proteinExistence type="predicted"/>
<keyword evidence="3" id="KW-1185">Reference proteome</keyword>
<evidence type="ECO:0000313" key="2">
    <source>
        <dbReference type="EMBL" id="KAJ2796187.1"/>
    </source>
</evidence>
<dbReference type="AlphaFoldDB" id="A0A9W8HPG9"/>
<feature type="non-terminal residue" evidence="2">
    <location>
        <position position="196"/>
    </location>
</feature>
<dbReference type="Proteomes" id="UP001140094">
    <property type="component" value="Unassembled WGS sequence"/>
</dbReference>
<organism evidence="2 3">
    <name type="scientific">Coemansia guatemalensis</name>
    <dbReference type="NCBI Taxonomy" id="2761395"/>
    <lineage>
        <taxon>Eukaryota</taxon>
        <taxon>Fungi</taxon>
        <taxon>Fungi incertae sedis</taxon>
        <taxon>Zoopagomycota</taxon>
        <taxon>Kickxellomycotina</taxon>
        <taxon>Kickxellomycetes</taxon>
        <taxon>Kickxellales</taxon>
        <taxon>Kickxellaceae</taxon>
        <taxon>Coemansia</taxon>
    </lineage>
</organism>
<feature type="compositionally biased region" description="Polar residues" evidence="1">
    <location>
        <begin position="36"/>
        <end position="57"/>
    </location>
</feature>
<evidence type="ECO:0000256" key="1">
    <source>
        <dbReference type="SAM" id="MobiDB-lite"/>
    </source>
</evidence>
<name>A0A9W8HPG9_9FUNG</name>
<feature type="compositionally biased region" description="Polar residues" evidence="1">
    <location>
        <begin position="85"/>
        <end position="101"/>
    </location>
</feature>
<protein>
    <submittedName>
        <fullName evidence="2">Uncharacterized protein</fullName>
    </submittedName>
</protein>
<feature type="compositionally biased region" description="Polar residues" evidence="1">
    <location>
        <begin position="175"/>
        <end position="187"/>
    </location>
</feature>
<sequence length="196" mass="20129">MPPRPMPHATPATSEGDNGRSDRSGTPFSVPADAQQGVTSNGFGSQQRATSNTTVSRSAEPPTYASLLLSEGRVDDSFIDWTFSTADTSSGTIDTPASHPNATDAGASAHTAAAAAPVSALSAESASSDAAMYAVSAPLANTYEAGFEKSTAPVQYSDDKGLADGYPLSAPVLNTNEHNFNNRQTAPVQHVNDKGP</sequence>
<feature type="region of interest" description="Disordered" evidence="1">
    <location>
        <begin position="175"/>
        <end position="196"/>
    </location>
</feature>